<gene>
    <name evidence="1" type="ORF">BJY22_001627</name>
</gene>
<evidence type="ECO:0008006" key="3">
    <source>
        <dbReference type="Google" id="ProtNLM"/>
    </source>
</evidence>
<evidence type="ECO:0000313" key="2">
    <source>
        <dbReference type="Proteomes" id="UP000555407"/>
    </source>
</evidence>
<evidence type="ECO:0000313" key="1">
    <source>
        <dbReference type="EMBL" id="NIK55910.1"/>
    </source>
</evidence>
<name>A0A7X5ZZP2_9ACTN</name>
<reference evidence="1 2" key="1">
    <citation type="submission" date="2020-03" db="EMBL/GenBank/DDBJ databases">
        <title>Sequencing the genomes of 1000 actinobacteria strains.</title>
        <authorList>
            <person name="Klenk H.-P."/>
        </authorList>
    </citation>
    <scope>NUCLEOTIDE SEQUENCE [LARGE SCALE GENOMIC DNA]</scope>
    <source>
        <strain evidence="1 2">DSM 45490</strain>
    </source>
</reference>
<protein>
    <recommendedName>
        <fullName evidence="3">Aminoglycoside phosphotransferase domain-containing protein</fullName>
    </recommendedName>
</protein>
<comment type="caution">
    <text evidence="1">The sequence shown here is derived from an EMBL/GenBank/DDBJ whole genome shotgun (WGS) entry which is preliminary data.</text>
</comment>
<dbReference type="EMBL" id="JAASRO010000001">
    <property type="protein sequence ID" value="NIK55910.1"/>
    <property type="molecule type" value="Genomic_DNA"/>
</dbReference>
<dbReference type="InterPro" id="IPR011009">
    <property type="entry name" value="Kinase-like_dom_sf"/>
</dbReference>
<organism evidence="1 2">
    <name type="scientific">Kribbella shirazensis</name>
    <dbReference type="NCBI Taxonomy" id="1105143"/>
    <lineage>
        <taxon>Bacteria</taxon>
        <taxon>Bacillati</taxon>
        <taxon>Actinomycetota</taxon>
        <taxon>Actinomycetes</taxon>
        <taxon>Propionibacteriales</taxon>
        <taxon>Kribbellaceae</taxon>
        <taxon>Kribbella</taxon>
    </lineage>
</organism>
<dbReference type="SUPFAM" id="SSF56112">
    <property type="entry name" value="Protein kinase-like (PK-like)"/>
    <property type="match status" value="1"/>
</dbReference>
<sequence length="258" mass="28498">MARIAPDEVLVPLAVDRERSWLLAEDQGATLDHADVADQRSRCIVVRALARLQCALLGRLDPSEYSGMVEVHPNAAGDLVRDAARAWATLQPAHPLRLEADVLHRAERAADVLDRRTASLSDTVPLDVELNDIYPANIFADRSTGTLRPRFFDFGNAVWGHPFVSLHGFLDAVVDWTRAPLPPADRAALVDVYLQVWAEHLDADPQVLRDDLATTEALVGVHRLVSWQRLIPHADPLELESRAEIPLNYLTTVTALAG</sequence>
<keyword evidence="2" id="KW-1185">Reference proteome</keyword>
<dbReference type="RefSeq" id="WP_167204922.1">
    <property type="nucleotide sequence ID" value="NZ_JAASRO010000001.1"/>
</dbReference>
<proteinExistence type="predicted"/>
<accession>A0A7X5ZZP2</accession>
<dbReference type="AlphaFoldDB" id="A0A7X5ZZP2"/>
<dbReference type="Proteomes" id="UP000555407">
    <property type="component" value="Unassembled WGS sequence"/>
</dbReference>